<gene>
    <name evidence="10" type="ORF">C9374_007190</name>
</gene>
<evidence type="ECO:0000256" key="4">
    <source>
        <dbReference type="ARBA" id="ARBA00022989"/>
    </source>
</evidence>
<feature type="region of interest" description="Disordered" evidence="8">
    <location>
        <begin position="296"/>
        <end position="328"/>
    </location>
</feature>
<keyword evidence="3 7" id="KW-0812">Transmembrane</keyword>
<keyword evidence="5 7" id="KW-0472">Membrane</keyword>
<evidence type="ECO:0000256" key="7">
    <source>
        <dbReference type="RuleBase" id="RU079119"/>
    </source>
</evidence>
<feature type="transmembrane region" description="Helical" evidence="7">
    <location>
        <begin position="149"/>
        <end position="173"/>
    </location>
</feature>
<dbReference type="GO" id="GO:0019706">
    <property type="term" value="F:protein-cysteine S-palmitoyltransferase activity"/>
    <property type="evidence" value="ECO:0007669"/>
    <property type="project" value="UniProtKB-EC"/>
</dbReference>
<evidence type="ECO:0000256" key="3">
    <source>
        <dbReference type="ARBA" id="ARBA00022692"/>
    </source>
</evidence>
<dbReference type="InterPro" id="IPR001594">
    <property type="entry name" value="Palmitoyltrfase_DHHC"/>
</dbReference>
<dbReference type="RefSeq" id="XP_044555553.1">
    <property type="nucleotide sequence ID" value="XM_044697134.1"/>
</dbReference>
<sequence>MCVGCNCKGGITKRETKRSHGLQWPVDIFQVIAWIGLVFMHVDFYIMVTTVSRIEYQVIATVIYFILSIISATTHIILTFYDAADEHIKLKEKGLEPVYEGKKIVFCKHCKLIVYETSKHCKLCMKCVQGFDHHCRWLNMCIGEKNYKIFFVFLTDTYFLLLYVFLAKVAYVIEGSINFEDFSKRLLAIYSFSHPIAHLVVVGVGGIVTLIVALSLTQLFFLHIKLIYLKKTTYEYLMEKRALEVAALEQRNAERNDRRAEEMANADTQHETSTANTESSLSYHIEKYSNRIFPHQPYMQPQSHSTNNSQKSMPTTAHETPAAEVTSKSLEFSNLQVKRTSSNLIATKGEMGVHHKNEQDTNASTDSIVINCDRSYGGRSPRNFDHSLQSPRRQTKSSGNVKGDQILTPSPRNHNPTEGESVQLSVGCNEFISGNVVDVLQKNEDDLEANQHVQTTPVEDTR</sequence>
<keyword evidence="11" id="KW-1185">Reference proteome</keyword>
<feature type="region of interest" description="Disordered" evidence="8">
    <location>
        <begin position="352"/>
        <end position="421"/>
    </location>
</feature>
<feature type="compositionally biased region" description="Polar residues" evidence="8">
    <location>
        <begin position="299"/>
        <end position="318"/>
    </location>
</feature>
<comment type="caution">
    <text evidence="10">The sequence shown here is derived from an EMBL/GenBank/DDBJ whole genome shotgun (WGS) entry which is preliminary data.</text>
</comment>
<dbReference type="EC" id="2.3.1.225" evidence="7"/>
<dbReference type="GeneID" id="68099644"/>
<dbReference type="GO" id="GO:0006612">
    <property type="term" value="P:protein targeting to membrane"/>
    <property type="evidence" value="ECO:0007669"/>
    <property type="project" value="TreeGrafter"/>
</dbReference>
<feature type="compositionally biased region" description="Polar residues" evidence="8">
    <location>
        <begin position="271"/>
        <end position="280"/>
    </location>
</feature>
<evidence type="ECO:0000259" key="9">
    <source>
        <dbReference type="Pfam" id="PF01529"/>
    </source>
</evidence>
<dbReference type="GO" id="GO:0005783">
    <property type="term" value="C:endoplasmic reticulum"/>
    <property type="evidence" value="ECO:0007669"/>
    <property type="project" value="TreeGrafter"/>
</dbReference>
<feature type="compositionally biased region" description="Polar residues" evidence="8">
    <location>
        <begin position="407"/>
        <end position="421"/>
    </location>
</feature>
<comment type="similarity">
    <text evidence="7">Belongs to the DHHC palmitoyltransferase family.</text>
</comment>
<keyword evidence="4 7" id="KW-1133">Transmembrane helix</keyword>
<name>A0AA88GZV1_NAELO</name>
<dbReference type="InterPro" id="IPR039859">
    <property type="entry name" value="PFA4/ZDH16/20/ERF2-like"/>
</dbReference>
<feature type="transmembrane region" description="Helical" evidence="7">
    <location>
        <begin position="196"/>
        <end position="222"/>
    </location>
</feature>
<dbReference type="PANTHER" id="PTHR22883:SF203">
    <property type="entry name" value="PALMITOYLTRANSFERASE"/>
    <property type="match status" value="1"/>
</dbReference>
<reference evidence="10 11" key="1">
    <citation type="journal article" date="2018" name="BMC Genomics">
        <title>The genome of Naegleria lovaniensis, the basis for a comparative approach to unravel pathogenicity factors of the human pathogenic amoeba N. fowleri.</title>
        <authorList>
            <person name="Liechti N."/>
            <person name="Schurch N."/>
            <person name="Bruggmann R."/>
            <person name="Wittwer M."/>
        </authorList>
    </citation>
    <scope>NUCLEOTIDE SEQUENCE [LARGE SCALE GENOMIC DNA]</scope>
    <source>
        <strain evidence="10 11">ATCC 30569</strain>
    </source>
</reference>
<evidence type="ECO:0000313" key="10">
    <source>
        <dbReference type="EMBL" id="KAG2393659.1"/>
    </source>
</evidence>
<feature type="transmembrane region" description="Helical" evidence="7">
    <location>
        <begin position="58"/>
        <end position="81"/>
    </location>
</feature>
<feature type="region of interest" description="Disordered" evidence="8">
    <location>
        <begin position="254"/>
        <end position="280"/>
    </location>
</feature>
<dbReference type="EMBL" id="PYSW02000002">
    <property type="protein sequence ID" value="KAG2393659.1"/>
    <property type="molecule type" value="Genomic_DNA"/>
</dbReference>
<proteinExistence type="inferred from homology"/>
<keyword evidence="2 7" id="KW-0808">Transferase</keyword>
<organism evidence="10 11">
    <name type="scientific">Naegleria lovaniensis</name>
    <name type="common">Amoeba</name>
    <dbReference type="NCBI Taxonomy" id="51637"/>
    <lineage>
        <taxon>Eukaryota</taxon>
        <taxon>Discoba</taxon>
        <taxon>Heterolobosea</taxon>
        <taxon>Tetramitia</taxon>
        <taxon>Eutetramitia</taxon>
        <taxon>Vahlkampfiidae</taxon>
        <taxon>Naegleria</taxon>
    </lineage>
</organism>
<comment type="domain">
    <text evidence="7">The DHHC domain is required for palmitoyltransferase activity.</text>
</comment>
<dbReference type="PROSITE" id="PS50216">
    <property type="entry name" value="DHHC"/>
    <property type="match status" value="1"/>
</dbReference>
<dbReference type="AlphaFoldDB" id="A0AA88GZV1"/>
<keyword evidence="6 7" id="KW-0012">Acyltransferase</keyword>
<feature type="transmembrane region" description="Helical" evidence="7">
    <location>
        <begin position="24"/>
        <end position="46"/>
    </location>
</feature>
<accession>A0AA88GZV1</accession>
<comment type="subcellular location">
    <subcellularLocation>
        <location evidence="1">Membrane</location>
        <topology evidence="1">Multi-pass membrane protein</topology>
    </subcellularLocation>
</comment>
<dbReference type="GO" id="GO:0016020">
    <property type="term" value="C:membrane"/>
    <property type="evidence" value="ECO:0007669"/>
    <property type="project" value="UniProtKB-SubCell"/>
</dbReference>
<evidence type="ECO:0000256" key="2">
    <source>
        <dbReference type="ARBA" id="ARBA00022679"/>
    </source>
</evidence>
<feature type="compositionally biased region" description="Polar residues" evidence="8">
    <location>
        <begin position="386"/>
        <end position="400"/>
    </location>
</feature>
<dbReference type="PANTHER" id="PTHR22883">
    <property type="entry name" value="ZINC FINGER DHHC DOMAIN CONTAINING PROTEIN"/>
    <property type="match status" value="1"/>
</dbReference>
<protein>
    <recommendedName>
        <fullName evidence="7">Palmitoyltransferase</fullName>
        <ecNumber evidence="7">2.3.1.225</ecNumber>
    </recommendedName>
</protein>
<feature type="domain" description="Palmitoyltransferase DHHC" evidence="9">
    <location>
        <begin position="104"/>
        <end position="238"/>
    </location>
</feature>
<dbReference type="Pfam" id="PF01529">
    <property type="entry name" value="DHHC"/>
    <property type="match status" value="1"/>
</dbReference>
<evidence type="ECO:0000256" key="1">
    <source>
        <dbReference type="ARBA" id="ARBA00004141"/>
    </source>
</evidence>
<comment type="catalytic activity">
    <reaction evidence="7">
        <text>L-cysteinyl-[protein] + hexadecanoyl-CoA = S-hexadecanoyl-L-cysteinyl-[protein] + CoA</text>
        <dbReference type="Rhea" id="RHEA:36683"/>
        <dbReference type="Rhea" id="RHEA-COMP:10131"/>
        <dbReference type="Rhea" id="RHEA-COMP:11032"/>
        <dbReference type="ChEBI" id="CHEBI:29950"/>
        <dbReference type="ChEBI" id="CHEBI:57287"/>
        <dbReference type="ChEBI" id="CHEBI:57379"/>
        <dbReference type="ChEBI" id="CHEBI:74151"/>
        <dbReference type="EC" id="2.3.1.225"/>
    </reaction>
</comment>
<dbReference type="Proteomes" id="UP000816034">
    <property type="component" value="Unassembled WGS sequence"/>
</dbReference>
<evidence type="ECO:0000256" key="6">
    <source>
        <dbReference type="ARBA" id="ARBA00023315"/>
    </source>
</evidence>
<evidence type="ECO:0000256" key="5">
    <source>
        <dbReference type="ARBA" id="ARBA00023136"/>
    </source>
</evidence>
<evidence type="ECO:0000256" key="8">
    <source>
        <dbReference type="SAM" id="MobiDB-lite"/>
    </source>
</evidence>
<dbReference type="GO" id="GO:0005794">
    <property type="term" value="C:Golgi apparatus"/>
    <property type="evidence" value="ECO:0007669"/>
    <property type="project" value="TreeGrafter"/>
</dbReference>
<evidence type="ECO:0000313" key="11">
    <source>
        <dbReference type="Proteomes" id="UP000816034"/>
    </source>
</evidence>